<dbReference type="PROSITE" id="PS00045">
    <property type="entry name" value="HISTONE_LIKE"/>
    <property type="match status" value="1"/>
</dbReference>
<dbReference type="GO" id="GO:0006270">
    <property type="term" value="P:DNA replication initiation"/>
    <property type="evidence" value="ECO:0007669"/>
    <property type="project" value="UniProtKB-ARBA"/>
</dbReference>
<dbReference type="InterPro" id="IPR000119">
    <property type="entry name" value="Hist_DNA-bd"/>
</dbReference>
<organism evidence="6 7">
    <name type="scientific">SAR86 cluster bacterium SAR86A</name>
    <dbReference type="NCBI Taxonomy" id="1123866"/>
    <lineage>
        <taxon>Bacteria</taxon>
        <taxon>Pseudomonadati</taxon>
        <taxon>Pseudomonadota</taxon>
        <taxon>Gammaproteobacteria</taxon>
        <taxon>SAR86 cluster</taxon>
    </lineage>
</organism>
<evidence type="ECO:0000313" key="7">
    <source>
        <dbReference type="Proteomes" id="UP000010305"/>
    </source>
</evidence>
<dbReference type="Pfam" id="PF00216">
    <property type="entry name" value="Bac_DNA_binding"/>
    <property type="match status" value="1"/>
</dbReference>
<name>J5KFT0_9GAMM</name>
<dbReference type="PANTHER" id="PTHR33175">
    <property type="entry name" value="DNA-BINDING PROTEIN HU"/>
    <property type="match status" value="1"/>
</dbReference>
<dbReference type="AlphaFoldDB" id="J5KFT0"/>
<dbReference type="GO" id="GO:0030527">
    <property type="term" value="F:structural constituent of chromatin"/>
    <property type="evidence" value="ECO:0007669"/>
    <property type="project" value="InterPro"/>
</dbReference>
<comment type="function">
    <text evidence="1">Histone-like DNA-binding protein which is capable of wrapping DNA to stabilize it, and thus to prevent its denaturation under extreme environmental conditions.</text>
</comment>
<accession>J5KFT0</accession>
<evidence type="ECO:0000256" key="2">
    <source>
        <dbReference type="ARBA" id="ARBA00010529"/>
    </source>
</evidence>
<dbReference type="PRINTS" id="PR01727">
    <property type="entry name" value="DNABINDINGHU"/>
</dbReference>
<dbReference type="FunFam" id="4.10.520.10:FF:000001">
    <property type="entry name" value="DNA-binding protein HU"/>
    <property type="match status" value="1"/>
</dbReference>
<dbReference type="Gene3D" id="4.10.520.10">
    <property type="entry name" value="IHF-like DNA-binding proteins"/>
    <property type="match status" value="1"/>
</dbReference>
<dbReference type="CDD" id="cd13831">
    <property type="entry name" value="HU"/>
    <property type="match status" value="1"/>
</dbReference>
<comment type="similarity">
    <text evidence="2 5">Belongs to the bacterial histone-like protein family.</text>
</comment>
<protein>
    <submittedName>
        <fullName evidence="6">DNA-binding protein HU-beta</fullName>
    </submittedName>
</protein>
<dbReference type="GO" id="GO:0003677">
    <property type="term" value="F:DNA binding"/>
    <property type="evidence" value="ECO:0007669"/>
    <property type="project" value="UniProtKB-KW"/>
</dbReference>
<evidence type="ECO:0000256" key="4">
    <source>
        <dbReference type="ARBA" id="ARBA00023125"/>
    </source>
</evidence>
<dbReference type="GO" id="GO:0042802">
    <property type="term" value="F:identical protein binding"/>
    <property type="evidence" value="ECO:0007669"/>
    <property type="project" value="UniProtKB-ARBA"/>
</dbReference>
<gene>
    <name evidence="6" type="ORF">NT01SARS_0620</name>
</gene>
<dbReference type="PANTHER" id="PTHR33175:SF3">
    <property type="entry name" value="DNA-BINDING PROTEIN HU-BETA"/>
    <property type="match status" value="1"/>
</dbReference>
<dbReference type="GO" id="GO:1990178">
    <property type="term" value="C:HU-DNA complex"/>
    <property type="evidence" value="ECO:0007669"/>
    <property type="project" value="UniProtKB-ARBA"/>
</dbReference>
<dbReference type="Proteomes" id="UP000010305">
    <property type="component" value="Unassembled WGS sequence"/>
</dbReference>
<dbReference type="GO" id="GO:0005829">
    <property type="term" value="C:cytosol"/>
    <property type="evidence" value="ECO:0007669"/>
    <property type="project" value="TreeGrafter"/>
</dbReference>
<keyword evidence="3" id="KW-0226">DNA condensation</keyword>
<dbReference type="InterPro" id="IPR020816">
    <property type="entry name" value="Histone-like_DNA-bd_CS"/>
</dbReference>
<dbReference type="GO" id="GO:0006351">
    <property type="term" value="P:DNA-templated transcription"/>
    <property type="evidence" value="ECO:0007669"/>
    <property type="project" value="UniProtKB-ARBA"/>
</dbReference>
<evidence type="ECO:0000256" key="5">
    <source>
        <dbReference type="RuleBase" id="RU003939"/>
    </source>
</evidence>
<keyword evidence="4 6" id="KW-0238">DNA-binding</keyword>
<dbReference type="HOGENOM" id="CLU_105066_3_1_6"/>
<dbReference type="GO" id="GO:1990103">
    <property type="term" value="C:DnaA-HU complex"/>
    <property type="evidence" value="ECO:0007669"/>
    <property type="project" value="UniProtKB-ARBA"/>
</dbReference>
<evidence type="ECO:0000313" key="6">
    <source>
        <dbReference type="EMBL" id="EJP72131.1"/>
    </source>
</evidence>
<dbReference type="GO" id="GO:0030261">
    <property type="term" value="P:chromosome condensation"/>
    <property type="evidence" value="ECO:0007669"/>
    <property type="project" value="UniProtKB-KW"/>
</dbReference>
<proteinExistence type="inferred from homology"/>
<evidence type="ECO:0000256" key="3">
    <source>
        <dbReference type="ARBA" id="ARBA00023067"/>
    </source>
</evidence>
<dbReference type="STRING" id="1123866.NT01SARS_0620"/>
<reference evidence="6 7" key="1">
    <citation type="journal article" date="2012" name="ISME J.">
        <title>Genomic insights to SAR86, an abundant and uncultivated marine bacterial lineage.</title>
        <authorList>
            <person name="Dupont C.L."/>
            <person name="Rusch D.B."/>
            <person name="Yooseph S."/>
            <person name="Lombardo M.J."/>
            <person name="Richter R.A."/>
            <person name="Valas R."/>
            <person name="Novotny M."/>
            <person name="Yee-Greenbaum J."/>
            <person name="Selengut J.D."/>
            <person name="Haft D.H."/>
            <person name="Halpern A.L."/>
            <person name="Lasken R.S."/>
            <person name="Nealson K."/>
            <person name="Friedman R."/>
            <person name="Venter J.C."/>
        </authorList>
    </citation>
    <scope>NUCLEOTIDE SEQUENCE [LARGE SCALE GENOMIC DNA]</scope>
</reference>
<dbReference type="SMART" id="SM00411">
    <property type="entry name" value="BHL"/>
    <property type="match status" value="1"/>
</dbReference>
<dbReference type="EMBL" id="JH611156">
    <property type="protein sequence ID" value="EJP72131.1"/>
    <property type="molecule type" value="Genomic_DNA"/>
</dbReference>
<evidence type="ECO:0000256" key="1">
    <source>
        <dbReference type="ARBA" id="ARBA00003819"/>
    </source>
</evidence>
<dbReference type="InterPro" id="IPR010992">
    <property type="entry name" value="IHF-like_DNA-bd_dom_sf"/>
</dbReference>
<dbReference type="SUPFAM" id="SSF47729">
    <property type="entry name" value="IHF-like DNA-binding proteins"/>
    <property type="match status" value="1"/>
</dbReference>
<sequence>MNKSDLIDAVAGDADLSKASAGRAVDAVLDGIAGALGNGDSVSLVGFGTFSVRHRAAREGRNPQTGAAMHIPASKVPGFKAGKGLKDKVKNS</sequence>